<feature type="transmembrane region" description="Helical" evidence="9">
    <location>
        <begin position="180"/>
        <end position="199"/>
    </location>
</feature>
<gene>
    <name evidence="11" type="ORF">CTAYLR_008926</name>
</gene>
<feature type="transmembrane region" description="Helical" evidence="9">
    <location>
        <begin position="584"/>
        <end position="601"/>
    </location>
</feature>
<dbReference type="InterPro" id="IPR014710">
    <property type="entry name" value="RmlC-like_jellyroll"/>
</dbReference>
<comment type="caution">
    <text evidence="11">The sequence shown here is derived from an EMBL/GenBank/DDBJ whole genome shotgun (WGS) entry which is preliminary data.</text>
</comment>
<feature type="transmembrane region" description="Helical" evidence="9">
    <location>
        <begin position="1365"/>
        <end position="1385"/>
    </location>
</feature>
<feature type="domain" description="Cyclic nucleotide-binding" evidence="10">
    <location>
        <begin position="1209"/>
        <end position="1306"/>
    </location>
</feature>
<dbReference type="InterPro" id="IPR013099">
    <property type="entry name" value="K_chnl_dom"/>
</dbReference>
<feature type="transmembrane region" description="Helical" evidence="9">
    <location>
        <begin position="517"/>
        <end position="534"/>
    </location>
</feature>
<dbReference type="SUPFAM" id="SSF51206">
    <property type="entry name" value="cAMP-binding domain-like"/>
    <property type="match status" value="3"/>
</dbReference>
<feature type="transmembrane region" description="Helical" evidence="9">
    <location>
        <begin position="1565"/>
        <end position="1587"/>
    </location>
</feature>
<evidence type="ECO:0000313" key="11">
    <source>
        <dbReference type="EMBL" id="KAJ8606907.1"/>
    </source>
</evidence>
<comment type="similarity">
    <text evidence="8">Belongs to the two pore domain potassium channel (TC 1.A.1.8) family.</text>
</comment>
<evidence type="ECO:0000256" key="1">
    <source>
        <dbReference type="ARBA" id="ARBA00004141"/>
    </source>
</evidence>
<keyword evidence="3 8" id="KW-0812">Transmembrane</keyword>
<dbReference type="Pfam" id="PF00168">
    <property type="entry name" value="C2"/>
    <property type="match status" value="1"/>
</dbReference>
<comment type="subcellular location">
    <subcellularLocation>
        <location evidence="1">Membrane</location>
        <topology evidence="1">Multi-pass membrane protein</topology>
    </subcellularLocation>
</comment>
<dbReference type="InterPro" id="IPR000595">
    <property type="entry name" value="cNMP-bd_dom"/>
</dbReference>
<evidence type="ECO:0000259" key="10">
    <source>
        <dbReference type="PROSITE" id="PS50042"/>
    </source>
</evidence>
<dbReference type="GO" id="GO:0005249">
    <property type="term" value="F:voltage-gated potassium channel activity"/>
    <property type="evidence" value="ECO:0007669"/>
    <property type="project" value="TreeGrafter"/>
</dbReference>
<organism evidence="11 12">
    <name type="scientific">Chrysophaeum taylorii</name>
    <dbReference type="NCBI Taxonomy" id="2483200"/>
    <lineage>
        <taxon>Eukaryota</taxon>
        <taxon>Sar</taxon>
        <taxon>Stramenopiles</taxon>
        <taxon>Ochrophyta</taxon>
        <taxon>Pelagophyceae</taxon>
        <taxon>Pelagomonadales</taxon>
        <taxon>Pelagomonadaceae</taxon>
        <taxon>Chrysophaeum</taxon>
    </lineage>
</organism>
<dbReference type="InterPro" id="IPR000008">
    <property type="entry name" value="C2_dom"/>
</dbReference>
<dbReference type="InterPro" id="IPR035892">
    <property type="entry name" value="C2_domain_sf"/>
</dbReference>
<feature type="transmembrane region" description="Helical" evidence="9">
    <location>
        <begin position="20"/>
        <end position="39"/>
    </location>
</feature>
<dbReference type="Pfam" id="PF07885">
    <property type="entry name" value="Ion_trans_2"/>
    <property type="match status" value="1"/>
</dbReference>
<dbReference type="InterPro" id="IPR050818">
    <property type="entry name" value="KCNH_animal-type"/>
</dbReference>
<feature type="transmembrane region" description="Helical" evidence="9">
    <location>
        <begin position="1001"/>
        <end position="1023"/>
    </location>
</feature>
<proteinExistence type="inferred from homology"/>
<evidence type="ECO:0000256" key="9">
    <source>
        <dbReference type="SAM" id="Phobius"/>
    </source>
</evidence>
<evidence type="ECO:0000256" key="6">
    <source>
        <dbReference type="ARBA" id="ARBA00023136"/>
    </source>
</evidence>
<dbReference type="Gene3D" id="2.60.120.10">
    <property type="entry name" value="Jelly Rolls"/>
    <property type="match status" value="3"/>
</dbReference>
<dbReference type="InterPro" id="IPR003280">
    <property type="entry name" value="2pore_dom_K_chnl"/>
</dbReference>
<dbReference type="GO" id="GO:0042391">
    <property type="term" value="P:regulation of membrane potential"/>
    <property type="evidence" value="ECO:0007669"/>
    <property type="project" value="TreeGrafter"/>
</dbReference>
<feature type="transmembrane region" description="Helical" evidence="9">
    <location>
        <begin position="1112"/>
        <end position="1131"/>
    </location>
</feature>
<dbReference type="Gene3D" id="1.10.287.630">
    <property type="entry name" value="Helix hairpin bin"/>
    <property type="match status" value="1"/>
</dbReference>
<dbReference type="EMBL" id="JAQMWT010000242">
    <property type="protein sequence ID" value="KAJ8606907.1"/>
    <property type="molecule type" value="Genomic_DNA"/>
</dbReference>
<dbReference type="SMART" id="SM00100">
    <property type="entry name" value="cNMP"/>
    <property type="match status" value="3"/>
</dbReference>
<feature type="transmembrane region" description="Helical" evidence="9">
    <location>
        <begin position="878"/>
        <end position="899"/>
    </location>
</feature>
<dbReference type="PRINTS" id="PR01333">
    <property type="entry name" value="2POREKCHANEL"/>
</dbReference>
<dbReference type="Pfam" id="PF00520">
    <property type="entry name" value="Ion_trans"/>
    <property type="match status" value="3"/>
</dbReference>
<feature type="domain" description="Cyclic nucleotide-binding" evidence="10">
    <location>
        <begin position="307"/>
        <end position="407"/>
    </location>
</feature>
<feature type="transmembrane region" description="Helical" evidence="9">
    <location>
        <begin position="90"/>
        <end position="109"/>
    </location>
</feature>
<dbReference type="Gene3D" id="2.60.40.150">
    <property type="entry name" value="C2 domain"/>
    <property type="match status" value="1"/>
</dbReference>
<protein>
    <recommendedName>
        <fullName evidence="10">Cyclic nucleotide-binding domain-containing protein</fullName>
    </recommendedName>
</protein>
<evidence type="ECO:0000256" key="8">
    <source>
        <dbReference type="RuleBase" id="RU003857"/>
    </source>
</evidence>
<feature type="transmembrane region" description="Helical" evidence="9">
    <location>
        <begin position="607"/>
        <end position="627"/>
    </location>
</feature>
<name>A0AAD7UHK7_9STRA</name>
<keyword evidence="4 9" id="KW-1133">Transmembrane helix</keyword>
<feature type="transmembrane region" description="Helical" evidence="9">
    <location>
        <begin position="145"/>
        <end position="165"/>
    </location>
</feature>
<dbReference type="PROSITE" id="PS50042">
    <property type="entry name" value="CNMP_BINDING_3"/>
    <property type="match status" value="3"/>
</dbReference>
<keyword evidence="6 9" id="KW-0472">Membrane</keyword>
<evidence type="ECO:0000256" key="7">
    <source>
        <dbReference type="ARBA" id="ARBA00023303"/>
    </source>
</evidence>
<feature type="transmembrane region" description="Helical" evidence="9">
    <location>
        <begin position="1534"/>
        <end position="1553"/>
    </location>
</feature>
<keyword evidence="2 8" id="KW-0813">Transport</keyword>
<dbReference type="PANTHER" id="PTHR10217">
    <property type="entry name" value="VOLTAGE AND LIGAND GATED POTASSIUM CHANNEL"/>
    <property type="match status" value="1"/>
</dbReference>
<reference evidence="11" key="1">
    <citation type="submission" date="2023-01" db="EMBL/GenBank/DDBJ databases">
        <title>Metagenome sequencing of chrysophaentin producing Chrysophaeum taylorii.</title>
        <authorList>
            <person name="Davison J."/>
            <person name="Bewley C."/>
        </authorList>
    </citation>
    <scope>NUCLEOTIDE SEQUENCE</scope>
    <source>
        <strain evidence="11">NIES-1699</strain>
    </source>
</reference>
<evidence type="ECO:0000256" key="4">
    <source>
        <dbReference type="ARBA" id="ARBA00022989"/>
    </source>
</evidence>
<dbReference type="GO" id="GO:0005886">
    <property type="term" value="C:plasma membrane"/>
    <property type="evidence" value="ECO:0007669"/>
    <property type="project" value="TreeGrafter"/>
</dbReference>
<dbReference type="Pfam" id="PF00027">
    <property type="entry name" value="cNMP_binding"/>
    <property type="match status" value="1"/>
</dbReference>
<keyword evidence="5 8" id="KW-0406">Ion transport</keyword>
<dbReference type="SUPFAM" id="SSF49562">
    <property type="entry name" value="C2 domain (Calcium/lipid-binding domain, CaLB)"/>
    <property type="match status" value="1"/>
</dbReference>
<dbReference type="InterPro" id="IPR018490">
    <property type="entry name" value="cNMP-bd_dom_sf"/>
</dbReference>
<dbReference type="SUPFAM" id="SSF81324">
    <property type="entry name" value="Voltage-gated potassium channels"/>
    <property type="match status" value="4"/>
</dbReference>
<evidence type="ECO:0000256" key="2">
    <source>
        <dbReference type="ARBA" id="ARBA00022448"/>
    </source>
</evidence>
<feature type="transmembrane region" description="Helical" evidence="9">
    <location>
        <begin position="462"/>
        <end position="481"/>
    </location>
</feature>
<accession>A0AAD7UHK7</accession>
<feature type="domain" description="Cyclic nucleotide-binding" evidence="10">
    <location>
        <begin position="774"/>
        <end position="834"/>
    </location>
</feature>
<dbReference type="PANTHER" id="PTHR10217:SF435">
    <property type="entry name" value="POTASSIUM VOLTAGE-GATED CHANNEL PROTEIN EAG"/>
    <property type="match status" value="1"/>
</dbReference>
<sequence>MLFRIRTISPEARGRMYWDALIFVVIFYNCNMTPILIGMPPPRPVRAKLRAVDTFLDCLFVADTVARFFFAFVDRDTRELVTDPKQIRDAYVASWRFKLNLAAIVALFTRKKIVRMSRIGMLFDQLEAVRLVLGKTRLSDAGFRMLKIVATYVLLATSCGSFYFAVGNKHKESASWTDEVARAIYFMVQTLFTIGYGDIAPTSRTEIRFTLCLMVLGALTYALVIANMTSLLSNADVSNTRRHEELQAIVHYMDARDAPEALQLRTKQCFESIPGGILHQNLLEALPEKLRERATQHRVEMLANVPYFAHRETAFVVAAAAMLHVKIYVANSTVVFAREKRAELFLVKSGRLVLFTMNSPAPLDALGPGDFLGDFQLVLDVRHPVAARTYETVEIFSLARSDFGALLTQFRLSVTETDAGIVAMTEAYALRLKKWRARHHVDDVDDHLEEEEDSRRNNYYSLYWHPLMIVATFFSVVMVPIRTMLYTTHCPEVDPTLWIDWGLDLLFIADSAFFSKGYNLLFAIPFSMVFVVTSQHRCTIWIAVARFPHLGRILALAGHLAEFKKSLEARRAVPEKLFTMVRRAYETLFLIIFMACGWGIVRGGNKFSSAFAKALYYVLVTFTTVGYGDITPETIPETWFAVVAGTVGATFFAGIVANITSFVHTVDVSEDNVAHKKTVMATFMSESGVSDSVQRRVFAFFEKADETSSTVVVDKYLPQNACDDLRVFATHRMVLASKVFRGAEAGFLRAIMLALEHRFFVKGEVLRNHYGMSFIFKGQGAVLVEEEKKVVAMLGPNTHFGEAAIFGDPVPYAVRCVVFNEHYFLSRLEFEQLLLRFPQRKLDHMRRQIQVFGGEGSNLNNDECPDGFVDPDGAFMRYWTPLILFFVLWNVMAVPYRVFYSHVIALDYLGDALFVADILIRARYLTFMEGDLLIFDRRRIFAQYDAFPRHVVASIPFDLAYLAGGHLSLLRANKLLRCVDAPFLATYCERRLKRRKNFVRMCRLVLAIIVCSHVFGAAFFAIARHRGQNCHRYDKARPDKLCPNWAQEYLDTQFRRFAFPPVLVNATSEFHAWGTTRSDRRWQQYTSSLYWGAATITTVGYGDISATSLAEVLFSIVCLVISVIIYTLIVANLEDIVGNLDVTTTLYNQKRDHIERYCLRSYLPETFRESINDYYDKLWDQQKGGKKVLQLIPGNLRSALVLDLVGHVLERYCDGFALEQLALALTLDLYMPLDFLFQSGECAETLFFMSSGSAVLKDDDAVIATVTEGPLGEAAFFLRVLYPFSAQISEVSQVLSITFEEFEAVLRRNGLRDEFFARLIKRESELEQSHYRTRKTTTFKPQHVTSSNPAIIVHPNSWVKRTWHAACLAGAFYSLVSVPYEIAFSPRKNYRVFFPDLFFFALYAIDVCLNMTIFAVRRQGRVITDPSVFRPLYVRTRFRWDIIATSPFSLIFESNTLRLLQLVRLKHTNLSSINLPLSGDMTFLLILVVSIIVVCHWLGCAFYALGEYELGDAACTQNNKNVWICANDLQGKRWLVSFYWALYTCSTIGYGAVEIRSNAEKIFCILAMIIGAVMCDAGITAVLTAFIEHKDHEAGSKKRRIECAKIIFDNPEPVVRFFEEKDCNEPPMLGDLLNAALRNRILKRAAFQKLIDSLLFGGLGAGCVATLVYEMRPVIACPGERILQIGQPDLFVFESGLAHSVDSCGDKEFIATGAVLSNIEFRQVAKRVGVPTKQLAIRVGRARNLRATHNYVLITVESKTVFGQSVKKCHTKLRKHTTYPYYDEMFRIKAFSNSEIKVTAMRWRRGLDGIELGSCWIPVDCDAWFTLFRDDGKRAGDVHVKSQFSSLDRSSIAKNAELTVIADSFCHLYLLDHASQDKVKKYTKAMRLPYAKRLAAATPPQSVAYLPPDEVLEAMTDGDEEMSLTNPTSRGFDAYMSETFAKRATKGSVMVRGGPDTPTVKSLRRLSSTAKTPNTFKIHPTVS</sequence>
<dbReference type="CDD" id="cd00038">
    <property type="entry name" value="CAP_ED"/>
    <property type="match status" value="3"/>
</dbReference>
<dbReference type="Proteomes" id="UP001230188">
    <property type="component" value="Unassembled WGS sequence"/>
</dbReference>
<evidence type="ECO:0000256" key="5">
    <source>
        <dbReference type="ARBA" id="ARBA00023065"/>
    </source>
</evidence>
<keyword evidence="12" id="KW-1185">Reference proteome</keyword>
<dbReference type="InterPro" id="IPR005821">
    <property type="entry name" value="Ion_trans_dom"/>
</dbReference>
<feature type="transmembrane region" description="Helical" evidence="9">
    <location>
        <begin position="211"/>
        <end position="232"/>
    </location>
</feature>
<feature type="transmembrane region" description="Helical" evidence="9">
    <location>
        <begin position="1397"/>
        <end position="1417"/>
    </location>
</feature>
<evidence type="ECO:0000313" key="12">
    <source>
        <dbReference type="Proteomes" id="UP001230188"/>
    </source>
</evidence>
<evidence type="ECO:0000256" key="3">
    <source>
        <dbReference type="ARBA" id="ARBA00022692"/>
    </source>
</evidence>
<feature type="transmembrane region" description="Helical" evidence="9">
    <location>
        <begin position="1481"/>
        <end position="1505"/>
    </location>
</feature>
<feature type="transmembrane region" description="Helical" evidence="9">
    <location>
        <begin position="639"/>
        <end position="659"/>
    </location>
</feature>
<keyword evidence="7 8" id="KW-0407">Ion channel</keyword>
<dbReference type="Gene3D" id="1.10.287.70">
    <property type="match status" value="4"/>
</dbReference>